<keyword evidence="3" id="KW-1185">Reference proteome</keyword>
<accession>A0A1R3KV34</accession>
<proteinExistence type="predicted"/>
<name>A0A1R3KV34_9ROSI</name>
<organism evidence="2 3">
    <name type="scientific">Corchorus olitorius</name>
    <dbReference type="NCBI Taxonomy" id="93759"/>
    <lineage>
        <taxon>Eukaryota</taxon>
        <taxon>Viridiplantae</taxon>
        <taxon>Streptophyta</taxon>
        <taxon>Embryophyta</taxon>
        <taxon>Tracheophyta</taxon>
        <taxon>Spermatophyta</taxon>
        <taxon>Magnoliopsida</taxon>
        <taxon>eudicotyledons</taxon>
        <taxon>Gunneridae</taxon>
        <taxon>Pentapetalae</taxon>
        <taxon>rosids</taxon>
        <taxon>malvids</taxon>
        <taxon>Malvales</taxon>
        <taxon>Malvaceae</taxon>
        <taxon>Grewioideae</taxon>
        <taxon>Apeibeae</taxon>
        <taxon>Corchorus</taxon>
    </lineage>
</organism>
<comment type="caution">
    <text evidence="2">The sequence shown here is derived from an EMBL/GenBank/DDBJ whole genome shotgun (WGS) entry which is preliminary data.</text>
</comment>
<evidence type="ECO:0000313" key="3">
    <source>
        <dbReference type="Proteomes" id="UP000187203"/>
    </source>
</evidence>
<dbReference type="AlphaFoldDB" id="A0A1R3KV34"/>
<dbReference type="EMBL" id="AWUE01011150">
    <property type="protein sequence ID" value="OMP10899.1"/>
    <property type="molecule type" value="Genomic_DNA"/>
</dbReference>
<feature type="compositionally biased region" description="Polar residues" evidence="1">
    <location>
        <begin position="20"/>
        <end position="40"/>
    </location>
</feature>
<evidence type="ECO:0000313" key="2">
    <source>
        <dbReference type="EMBL" id="OMP10899.1"/>
    </source>
</evidence>
<protein>
    <submittedName>
        <fullName evidence="2">Uncharacterized protein</fullName>
    </submittedName>
</protein>
<sequence>MARPEVENPYTYVFTQSLPVTDPTASSSRSVTAEWASSSRSENERQMSVPESKISCAFGKKTHVESLNMYTEFDLLRPEVAFWSRQWMSKQNSTTWLSRPSSYTFETVDLFEYWITTLPATPALRLACYLLSSSFLHASENLVSASNGEFYIKSSPPIGDIAYLSIFVNRRKLQSHKAYRQGLAPLLASIQTALVSYIPQGLTSSKIPCISCFCNLSINQRRVSDSAKSMEEIALYTAYRLGLAEPIRLEAHYLSVPLAIKARFPGMEAILFALPSASSAARKMARLGIGNSTEGM</sequence>
<reference evidence="3" key="1">
    <citation type="submission" date="2013-09" db="EMBL/GenBank/DDBJ databases">
        <title>Corchorus olitorius genome sequencing.</title>
        <authorList>
            <person name="Alam M."/>
            <person name="Haque M.S."/>
            <person name="Islam M.S."/>
            <person name="Emdad E.M."/>
            <person name="Islam M.M."/>
            <person name="Ahmed B."/>
            <person name="Halim A."/>
            <person name="Hossen Q.M.M."/>
            <person name="Hossain M.Z."/>
            <person name="Ahmed R."/>
            <person name="Khan M.M."/>
            <person name="Islam R."/>
            <person name="Rashid M.M."/>
            <person name="Khan S.A."/>
            <person name="Rahman M.S."/>
            <person name="Alam M."/>
            <person name="Yahiya A.S."/>
            <person name="Khan M.S."/>
            <person name="Azam M.S."/>
            <person name="Haque T."/>
            <person name="Lashkar M.Z.H."/>
            <person name="Akhand A.I."/>
            <person name="Morshed G."/>
            <person name="Roy S."/>
            <person name="Uddin K.S."/>
            <person name="Rabeya T."/>
            <person name="Hossain A.S."/>
            <person name="Chowdhury A."/>
            <person name="Snigdha A.R."/>
            <person name="Mortoza M.S."/>
            <person name="Matin S.A."/>
            <person name="Hoque S.M.E."/>
            <person name="Islam M.K."/>
            <person name="Roy D.K."/>
            <person name="Haider R."/>
            <person name="Moosa M.M."/>
            <person name="Elias S.M."/>
            <person name="Hasan A.M."/>
            <person name="Jahan S."/>
            <person name="Shafiuddin M."/>
            <person name="Mahmood N."/>
            <person name="Shommy N.S."/>
        </authorList>
    </citation>
    <scope>NUCLEOTIDE SEQUENCE [LARGE SCALE GENOMIC DNA]</scope>
    <source>
        <strain evidence="3">cv. O-4</strain>
    </source>
</reference>
<dbReference type="Proteomes" id="UP000187203">
    <property type="component" value="Unassembled WGS sequence"/>
</dbReference>
<feature type="region of interest" description="Disordered" evidence="1">
    <location>
        <begin position="20"/>
        <end position="48"/>
    </location>
</feature>
<evidence type="ECO:0000256" key="1">
    <source>
        <dbReference type="SAM" id="MobiDB-lite"/>
    </source>
</evidence>
<gene>
    <name evidence="2" type="ORF">COLO4_04185</name>
</gene>